<dbReference type="Proteomes" id="UP000198122">
    <property type="component" value="Unassembled WGS sequence"/>
</dbReference>
<keyword evidence="3" id="KW-0378">Hydrolase</keyword>
<keyword evidence="3" id="KW-0067">ATP-binding</keyword>
<reference evidence="3 4" key="1">
    <citation type="submission" date="2017-06" db="EMBL/GenBank/DDBJ databases">
        <authorList>
            <person name="Kim H.J."/>
            <person name="Triplett B.A."/>
        </authorList>
    </citation>
    <scope>NUCLEOTIDE SEQUENCE [LARGE SCALE GENOMIC DNA]</scope>
    <source>
        <strain evidence="3 4">DSM 22179</strain>
    </source>
</reference>
<evidence type="ECO:0000259" key="2">
    <source>
        <dbReference type="Pfam" id="PF13625"/>
    </source>
</evidence>
<evidence type="ECO:0000313" key="3">
    <source>
        <dbReference type="EMBL" id="SNC63097.1"/>
    </source>
</evidence>
<proteinExistence type="predicted"/>
<keyword evidence="4" id="KW-1185">Reference proteome</keyword>
<evidence type="ECO:0000313" key="4">
    <source>
        <dbReference type="Proteomes" id="UP000198122"/>
    </source>
</evidence>
<dbReference type="InterPro" id="IPR032830">
    <property type="entry name" value="XPB/Ssl2_N"/>
</dbReference>
<feature type="region of interest" description="Disordered" evidence="1">
    <location>
        <begin position="675"/>
        <end position="697"/>
    </location>
</feature>
<protein>
    <submittedName>
        <fullName evidence="3">Helicase conserved C-terminal domain-containing protein</fullName>
    </submittedName>
</protein>
<dbReference type="Pfam" id="PF13625">
    <property type="entry name" value="Helicase_C_3"/>
    <property type="match status" value="1"/>
</dbReference>
<name>A0A212TAL5_9MICO</name>
<organism evidence="3 4">
    <name type="scientific">Kytococcus aerolatus</name>
    <dbReference type="NCBI Taxonomy" id="592308"/>
    <lineage>
        <taxon>Bacteria</taxon>
        <taxon>Bacillati</taxon>
        <taxon>Actinomycetota</taxon>
        <taxon>Actinomycetes</taxon>
        <taxon>Micrococcales</taxon>
        <taxon>Kytococcaceae</taxon>
        <taxon>Kytococcus</taxon>
    </lineage>
</organism>
<dbReference type="GO" id="GO:0004386">
    <property type="term" value="F:helicase activity"/>
    <property type="evidence" value="ECO:0007669"/>
    <property type="project" value="UniProtKB-KW"/>
</dbReference>
<dbReference type="RefSeq" id="WP_088817767.1">
    <property type="nucleotide sequence ID" value="NZ_FYEZ01000001.1"/>
</dbReference>
<feature type="region of interest" description="Disordered" evidence="1">
    <location>
        <begin position="632"/>
        <end position="659"/>
    </location>
</feature>
<feature type="region of interest" description="Disordered" evidence="1">
    <location>
        <begin position="1"/>
        <end position="29"/>
    </location>
</feature>
<dbReference type="EMBL" id="FYEZ01000001">
    <property type="protein sequence ID" value="SNC63097.1"/>
    <property type="molecule type" value="Genomic_DNA"/>
</dbReference>
<dbReference type="OrthoDB" id="3415124at2"/>
<dbReference type="AlphaFoldDB" id="A0A212TAL5"/>
<accession>A0A212TAL5</accession>
<sequence>MTPPPRSRASAPSRPDSGGFRSLADDLRGRSPEELADLLEARPDLARSSSTDLAGLAAAATTPTSVQRALEGLTRPELQALEAVLVLAPVDAAAVAHATGAPSDDARTCLAHLVELALLWRSPEGLRPLRTITELIPRPARLAGAQEAGSTPPPEVTPAVLAGLPSPERALLDALLWGPPVGQVTEAAPPSTQAARDALVERGLLVRVAPGTVLLPRGVALALREGRTHRAWEGAPPRPAPGGTPRPDLLTDAAAAQVSDLLGRTDELLLELQDRPATLLAGSGTGVREVARLSRALDTDADGIHLLLETAHAAGLLDVGPLPAEADRAGEHVWGPTPMADRWWQQPDPERVLALLEAWWAMPADPAAREGDRRANALSEGARSPLVRRLRQELLEEVVLLDGAPASPEELLQRWRWRHPLRRTPPAERVEAVVAQARALGLVASPATDPTRVVAAPWLAVVPGSRPAQLDAGALSAGLEEHLPAAADRVLLQADLTAVSLGRPTPHLAGLLHLVGQVESRGGATIHRLTEASLRRALDAGHSASDVRAALEAASATGLPQPVDYLLREVAAGHGRVHLTDAGSALVLDDPALATRMLHDPDLAPLGLELLAPTVLASRLPAARARAFLRDHGYGPSVTRPSTPPRVSPRSGAREVLSQPLTREAALDRAERLLAAGEPTPPEQPATPDAPAMDSRDPAVVQAVLREAVADARPVWIWHTDPLGGVQHALVTPGSLEGGRLHAVRAGERLPRVWSAHRIVGVAQAR</sequence>
<gene>
    <name evidence="3" type="ORF">SAMN05445756_0834</name>
</gene>
<feature type="domain" description="Helicase XPB/Ssl2 N-terminal" evidence="2">
    <location>
        <begin position="490"/>
        <end position="611"/>
    </location>
</feature>
<keyword evidence="3" id="KW-0547">Nucleotide-binding</keyword>
<evidence type="ECO:0000256" key="1">
    <source>
        <dbReference type="SAM" id="MobiDB-lite"/>
    </source>
</evidence>
<keyword evidence="3" id="KW-0347">Helicase</keyword>